<dbReference type="GO" id="GO:0006308">
    <property type="term" value="P:DNA catabolic process"/>
    <property type="evidence" value="ECO:0007669"/>
    <property type="project" value="UniProtKB-UniRule"/>
</dbReference>
<evidence type="ECO:0000256" key="1">
    <source>
        <dbReference type="ARBA" id="ARBA00009998"/>
    </source>
</evidence>
<organism evidence="7 8">
    <name type="scientific">Bowmanella pacifica</name>
    <dbReference type="NCBI Taxonomy" id="502051"/>
    <lineage>
        <taxon>Bacteria</taxon>
        <taxon>Pseudomonadati</taxon>
        <taxon>Pseudomonadota</taxon>
        <taxon>Gammaproteobacteria</taxon>
        <taxon>Alteromonadales</taxon>
        <taxon>Alteromonadaceae</taxon>
        <taxon>Bowmanella</taxon>
    </lineage>
</organism>
<comment type="caution">
    <text evidence="7">The sequence shown here is derived from an EMBL/GenBank/DDBJ whole genome shotgun (WGS) entry which is preliminary data.</text>
</comment>
<evidence type="ECO:0000256" key="3">
    <source>
        <dbReference type="ARBA" id="ARBA00022722"/>
    </source>
</evidence>
<keyword evidence="5 6" id="KW-0269">Exonuclease</keyword>
<keyword evidence="8" id="KW-1185">Reference proteome</keyword>
<dbReference type="EMBL" id="BMLS01000007">
    <property type="protein sequence ID" value="GGO73687.1"/>
    <property type="molecule type" value="Genomic_DNA"/>
</dbReference>
<comment type="subcellular location">
    <subcellularLocation>
        <location evidence="6">Cytoplasm</location>
    </subcellularLocation>
</comment>
<dbReference type="GO" id="GO:0009318">
    <property type="term" value="C:exodeoxyribonuclease VII complex"/>
    <property type="evidence" value="ECO:0007669"/>
    <property type="project" value="UniProtKB-UniRule"/>
</dbReference>
<dbReference type="InterPro" id="IPR003761">
    <property type="entry name" value="Exonuc_VII_S"/>
</dbReference>
<accession>A0A918DNB8</accession>
<evidence type="ECO:0000313" key="7">
    <source>
        <dbReference type="EMBL" id="GGO73687.1"/>
    </source>
</evidence>
<protein>
    <recommendedName>
        <fullName evidence="6">Exodeoxyribonuclease 7 small subunit</fullName>
        <ecNumber evidence="6">3.1.11.6</ecNumber>
    </recommendedName>
    <alternativeName>
        <fullName evidence="6">Exodeoxyribonuclease VII small subunit</fullName>
        <shortName evidence="6">Exonuclease VII small subunit</shortName>
    </alternativeName>
</protein>
<keyword evidence="4 6" id="KW-0378">Hydrolase</keyword>
<dbReference type="RefSeq" id="WP_188698182.1">
    <property type="nucleotide sequence ID" value="NZ_BMLS01000007.1"/>
</dbReference>
<comment type="similarity">
    <text evidence="1 6">Belongs to the XseB family.</text>
</comment>
<evidence type="ECO:0000256" key="4">
    <source>
        <dbReference type="ARBA" id="ARBA00022801"/>
    </source>
</evidence>
<dbReference type="GO" id="GO:0005829">
    <property type="term" value="C:cytosol"/>
    <property type="evidence" value="ECO:0007669"/>
    <property type="project" value="TreeGrafter"/>
</dbReference>
<dbReference type="PIRSF" id="PIRSF006488">
    <property type="entry name" value="Exonuc_VII_S"/>
    <property type="match status" value="1"/>
</dbReference>
<dbReference type="Pfam" id="PF02609">
    <property type="entry name" value="Exonuc_VII_S"/>
    <property type="match status" value="1"/>
</dbReference>
<name>A0A918DNB8_9ALTE</name>
<gene>
    <name evidence="6 7" type="primary">xseB</name>
    <name evidence="7" type="ORF">GCM10010982_34790</name>
</gene>
<dbReference type="InterPro" id="IPR037004">
    <property type="entry name" value="Exonuc_VII_ssu_sf"/>
</dbReference>
<dbReference type="PANTHER" id="PTHR34137:SF1">
    <property type="entry name" value="EXODEOXYRIBONUCLEASE 7 SMALL SUBUNIT"/>
    <property type="match status" value="1"/>
</dbReference>
<reference evidence="7" key="2">
    <citation type="submission" date="2020-09" db="EMBL/GenBank/DDBJ databases">
        <authorList>
            <person name="Sun Q."/>
            <person name="Zhou Y."/>
        </authorList>
    </citation>
    <scope>NUCLEOTIDE SEQUENCE</scope>
    <source>
        <strain evidence="7">CGMCC 1.7086</strain>
    </source>
</reference>
<dbReference type="EC" id="3.1.11.6" evidence="6"/>
<dbReference type="SUPFAM" id="SSF116842">
    <property type="entry name" value="XseB-like"/>
    <property type="match status" value="1"/>
</dbReference>
<evidence type="ECO:0000256" key="6">
    <source>
        <dbReference type="HAMAP-Rule" id="MF_00337"/>
    </source>
</evidence>
<keyword evidence="3 6" id="KW-0540">Nuclease</keyword>
<dbReference type="NCBIfam" id="NF002140">
    <property type="entry name" value="PRK00977.1-4"/>
    <property type="match status" value="1"/>
</dbReference>
<comment type="subunit">
    <text evidence="6">Heterooligomer composed of large and small subunits.</text>
</comment>
<reference evidence="7" key="1">
    <citation type="journal article" date="2014" name="Int. J. Syst. Evol. Microbiol.">
        <title>Complete genome sequence of Corynebacterium casei LMG S-19264T (=DSM 44701T), isolated from a smear-ripened cheese.</title>
        <authorList>
            <consortium name="US DOE Joint Genome Institute (JGI-PGF)"/>
            <person name="Walter F."/>
            <person name="Albersmeier A."/>
            <person name="Kalinowski J."/>
            <person name="Ruckert C."/>
        </authorList>
    </citation>
    <scope>NUCLEOTIDE SEQUENCE</scope>
    <source>
        <strain evidence="7">CGMCC 1.7086</strain>
    </source>
</reference>
<evidence type="ECO:0000256" key="5">
    <source>
        <dbReference type="ARBA" id="ARBA00022839"/>
    </source>
</evidence>
<comment type="function">
    <text evidence="6">Bidirectionally degrades single-stranded DNA into large acid-insoluble oligonucleotides, which are then degraded further into small acid-soluble oligonucleotides.</text>
</comment>
<dbReference type="AlphaFoldDB" id="A0A918DNB8"/>
<evidence type="ECO:0000313" key="8">
    <source>
        <dbReference type="Proteomes" id="UP000606935"/>
    </source>
</evidence>
<sequence>MTSRKKTENLSFEQSLAELESIVKQMEGGDLPLDEALAQFERGIELTRHSQAKLHQAQQKVSILMDKQGQTELLPFEQPGE</sequence>
<dbReference type="GO" id="GO:0008855">
    <property type="term" value="F:exodeoxyribonuclease VII activity"/>
    <property type="evidence" value="ECO:0007669"/>
    <property type="project" value="UniProtKB-UniRule"/>
</dbReference>
<dbReference type="NCBIfam" id="NF002137">
    <property type="entry name" value="PRK00977.1-1"/>
    <property type="match status" value="1"/>
</dbReference>
<dbReference type="NCBIfam" id="TIGR01280">
    <property type="entry name" value="xseB"/>
    <property type="match status" value="1"/>
</dbReference>
<keyword evidence="2 6" id="KW-0963">Cytoplasm</keyword>
<comment type="catalytic activity">
    <reaction evidence="6">
        <text>Exonucleolytic cleavage in either 5'- to 3'- or 3'- to 5'-direction to yield nucleoside 5'-phosphates.</text>
        <dbReference type="EC" id="3.1.11.6"/>
    </reaction>
</comment>
<dbReference type="PANTHER" id="PTHR34137">
    <property type="entry name" value="EXODEOXYRIBONUCLEASE 7 SMALL SUBUNIT"/>
    <property type="match status" value="1"/>
</dbReference>
<dbReference type="Proteomes" id="UP000606935">
    <property type="component" value="Unassembled WGS sequence"/>
</dbReference>
<proteinExistence type="inferred from homology"/>
<dbReference type="Gene3D" id="1.10.287.1040">
    <property type="entry name" value="Exonuclease VII, small subunit"/>
    <property type="match status" value="1"/>
</dbReference>
<dbReference type="HAMAP" id="MF_00337">
    <property type="entry name" value="Exonuc_7_S"/>
    <property type="match status" value="1"/>
</dbReference>
<evidence type="ECO:0000256" key="2">
    <source>
        <dbReference type="ARBA" id="ARBA00022490"/>
    </source>
</evidence>